<dbReference type="RefSeq" id="WP_160142826.1">
    <property type="nucleotide sequence ID" value="NZ_BHYL01000059.1"/>
</dbReference>
<name>A0A401UX77_9CELL</name>
<dbReference type="InterPro" id="IPR042261">
    <property type="entry name" value="Lsr2-like_dimerization"/>
</dbReference>
<dbReference type="OrthoDB" id="4113332at2"/>
<dbReference type="InterPro" id="IPR036625">
    <property type="entry name" value="E3-bd_dom_sf"/>
</dbReference>
<dbReference type="Gene3D" id="3.30.60.230">
    <property type="entry name" value="Lsr2, dimerization domain"/>
    <property type="match status" value="1"/>
</dbReference>
<keyword evidence="5" id="KW-1185">Reference proteome</keyword>
<dbReference type="EMBL" id="BHYL01000059">
    <property type="protein sequence ID" value="GCD19283.1"/>
    <property type="molecule type" value="Genomic_DNA"/>
</dbReference>
<sequence>MAQKQIVIVADDLDGSEGAQTYRFAWQSTSYEIDLSDANRDEFLRALEPYITAARRTGRRLSSPSRRSQADTAAVQAWASKNGFELKTRGHIPPEVLAAYDKR</sequence>
<evidence type="ECO:0000313" key="4">
    <source>
        <dbReference type="EMBL" id="GCD19283.1"/>
    </source>
</evidence>
<evidence type="ECO:0000313" key="5">
    <source>
        <dbReference type="Proteomes" id="UP000288246"/>
    </source>
</evidence>
<evidence type="ECO:0000256" key="1">
    <source>
        <dbReference type="ARBA" id="ARBA00023125"/>
    </source>
</evidence>
<gene>
    <name evidence="4" type="ORF">CTKZ_08450</name>
</gene>
<dbReference type="GO" id="GO:0003677">
    <property type="term" value="F:DNA binding"/>
    <property type="evidence" value="ECO:0007669"/>
    <property type="project" value="UniProtKB-KW"/>
</dbReference>
<dbReference type="Pfam" id="PF11774">
    <property type="entry name" value="Lsr2"/>
    <property type="match status" value="1"/>
</dbReference>
<protein>
    <submittedName>
        <fullName evidence="4">Lsr2 family protein</fullName>
    </submittedName>
</protein>
<dbReference type="GO" id="GO:0016746">
    <property type="term" value="F:acyltransferase activity"/>
    <property type="evidence" value="ECO:0007669"/>
    <property type="project" value="InterPro"/>
</dbReference>
<evidence type="ECO:0000259" key="2">
    <source>
        <dbReference type="Pfam" id="PF11774"/>
    </source>
</evidence>
<accession>A0A401UX77</accession>
<organism evidence="4 5">
    <name type="scientific">Cellulomonas algicola</name>
    <dbReference type="NCBI Taxonomy" id="2071633"/>
    <lineage>
        <taxon>Bacteria</taxon>
        <taxon>Bacillati</taxon>
        <taxon>Actinomycetota</taxon>
        <taxon>Actinomycetes</taxon>
        <taxon>Micrococcales</taxon>
        <taxon>Cellulomonadaceae</taxon>
        <taxon>Cellulomonas</taxon>
    </lineage>
</organism>
<reference evidence="4 5" key="1">
    <citation type="submission" date="2018-11" db="EMBL/GenBank/DDBJ databases">
        <title>Draft genome sequence of Cellulomonas takizawaensis strain TKZ-21.</title>
        <authorList>
            <person name="Yamamura H."/>
            <person name="Hayashi T."/>
            <person name="Hamada M."/>
            <person name="Serisawa Y."/>
            <person name="Matsuyama K."/>
            <person name="Nakagawa Y."/>
            <person name="Otoguro M."/>
            <person name="Yanagida F."/>
            <person name="Hayakawa M."/>
        </authorList>
    </citation>
    <scope>NUCLEOTIDE SEQUENCE [LARGE SCALE GENOMIC DNA]</scope>
    <source>
        <strain evidence="4 5">TKZ-21</strain>
    </source>
</reference>
<dbReference type="Pfam" id="PF23359">
    <property type="entry name" value="Lsr2_DNA-bd"/>
    <property type="match status" value="1"/>
</dbReference>
<dbReference type="Proteomes" id="UP000288246">
    <property type="component" value="Unassembled WGS sequence"/>
</dbReference>
<dbReference type="AlphaFoldDB" id="A0A401UX77"/>
<dbReference type="InterPro" id="IPR055370">
    <property type="entry name" value="Lsr2_DNA-bd"/>
</dbReference>
<keyword evidence="1" id="KW-0238">DNA-binding</keyword>
<evidence type="ECO:0000259" key="3">
    <source>
        <dbReference type="Pfam" id="PF23359"/>
    </source>
</evidence>
<feature type="domain" description="Lsr2 DNA-binding" evidence="3">
    <location>
        <begin position="68"/>
        <end position="102"/>
    </location>
</feature>
<dbReference type="Gene3D" id="4.10.320.10">
    <property type="entry name" value="E3-binding domain"/>
    <property type="match status" value="1"/>
</dbReference>
<feature type="domain" description="Lsr2 dimerization" evidence="2">
    <location>
        <begin position="1"/>
        <end position="58"/>
    </location>
</feature>
<comment type="caution">
    <text evidence="4">The sequence shown here is derived from an EMBL/GenBank/DDBJ whole genome shotgun (WGS) entry which is preliminary data.</text>
</comment>
<proteinExistence type="predicted"/>
<dbReference type="InterPro" id="IPR024412">
    <property type="entry name" value="Lsr2_dim_dom"/>
</dbReference>